<sequence>METPKVVKCPDGHFRRAIFSLGPYIADYPEQPFTHGFPRADIHELLSPDLLHQLIKGTFKDHLVEWVGQYLHQTHGEKVALEIIEDIDHRISVGPPYPSLLHFPEGRDYNQLTGDDSKALEVFLAVIAGYLPSSMVQCIAAFMNACYIALSTCHQLPSLGTFSNMWRTILSSARYATVSFVHICTSVDNGVLMEGLVRAKERLVEPRRASSRHEFLATIVSPDIDDTIEPCSG</sequence>
<dbReference type="AlphaFoldDB" id="A0A9P5YNF5"/>
<protein>
    <submittedName>
        <fullName evidence="1">Uncharacterized protein</fullName>
    </submittedName>
</protein>
<dbReference type="Proteomes" id="UP000807469">
    <property type="component" value="Unassembled WGS sequence"/>
</dbReference>
<comment type="caution">
    <text evidence="1">The sequence shown here is derived from an EMBL/GenBank/DDBJ whole genome shotgun (WGS) entry which is preliminary data.</text>
</comment>
<evidence type="ECO:0000313" key="1">
    <source>
        <dbReference type="EMBL" id="KAF9472997.1"/>
    </source>
</evidence>
<accession>A0A9P5YNF5</accession>
<dbReference type="InterPro" id="IPR041078">
    <property type="entry name" value="Plavaka"/>
</dbReference>
<organism evidence="1 2">
    <name type="scientific">Pholiota conissans</name>
    <dbReference type="NCBI Taxonomy" id="109636"/>
    <lineage>
        <taxon>Eukaryota</taxon>
        <taxon>Fungi</taxon>
        <taxon>Dikarya</taxon>
        <taxon>Basidiomycota</taxon>
        <taxon>Agaricomycotina</taxon>
        <taxon>Agaricomycetes</taxon>
        <taxon>Agaricomycetidae</taxon>
        <taxon>Agaricales</taxon>
        <taxon>Agaricineae</taxon>
        <taxon>Strophariaceae</taxon>
        <taxon>Pholiota</taxon>
    </lineage>
</organism>
<name>A0A9P5YNF5_9AGAR</name>
<evidence type="ECO:0000313" key="2">
    <source>
        <dbReference type="Proteomes" id="UP000807469"/>
    </source>
</evidence>
<gene>
    <name evidence="1" type="ORF">BDN70DRAFT_915727</name>
</gene>
<keyword evidence="2" id="KW-1185">Reference proteome</keyword>
<feature type="non-terminal residue" evidence="1">
    <location>
        <position position="233"/>
    </location>
</feature>
<dbReference type="EMBL" id="MU155479">
    <property type="protein sequence ID" value="KAF9472997.1"/>
    <property type="molecule type" value="Genomic_DNA"/>
</dbReference>
<dbReference type="OrthoDB" id="3199698at2759"/>
<reference evidence="1" key="1">
    <citation type="submission" date="2020-11" db="EMBL/GenBank/DDBJ databases">
        <authorList>
            <consortium name="DOE Joint Genome Institute"/>
            <person name="Ahrendt S."/>
            <person name="Riley R."/>
            <person name="Andreopoulos W."/>
            <person name="Labutti K."/>
            <person name="Pangilinan J."/>
            <person name="Ruiz-Duenas F.J."/>
            <person name="Barrasa J.M."/>
            <person name="Sanchez-Garcia M."/>
            <person name="Camarero S."/>
            <person name="Miyauchi S."/>
            <person name="Serrano A."/>
            <person name="Linde D."/>
            <person name="Babiker R."/>
            <person name="Drula E."/>
            <person name="Ayuso-Fernandez I."/>
            <person name="Pacheco R."/>
            <person name="Padilla G."/>
            <person name="Ferreira P."/>
            <person name="Barriuso J."/>
            <person name="Kellner H."/>
            <person name="Castanera R."/>
            <person name="Alfaro M."/>
            <person name="Ramirez L."/>
            <person name="Pisabarro A.G."/>
            <person name="Kuo A."/>
            <person name="Tritt A."/>
            <person name="Lipzen A."/>
            <person name="He G."/>
            <person name="Yan M."/>
            <person name="Ng V."/>
            <person name="Cullen D."/>
            <person name="Martin F."/>
            <person name="Rosso M.-N."/>
            <person name="Henrissat B."/>
            <person name="Hibbett D."/>
            <person name="Martinez A.T."/>
            <person name="Grigoriev I.V."/>
        </authorList>
    </citation>
    <scope>NUCLEOTIDE SEQUENCE</scope>
    <source>
        <strain evidence="1">CIRM-BRFM 674</strain>
    </source>
</reference>
<dbReference type="Pfam" id="PF18759">
    <property type="entry name" value="Plavaka"/>
    <property type="match status" value="1"/>
</dbReference>
<proteinExistence type="predicted"/>